<dbReference type="EMBL" id="FPBV01000001">
    <property type="protein sequence ID" value="SFU38808.1"/>
    <property type="molecule type" value="Genomic_DNA"/>
</dbReference>
<sequence>MTGDIQGEQEETSGLNQHDTPLFSALLAHAKRNPIQFHIPSHKRGRGMHSAFQAFIGQNALSIDLINIAPLDDLHNPTGIIKEAQALAAEAFGADETFFSVQGTSTAIMAMVLATVGPDEKILVPRNVHKSVLAAIMLSGARPVFLHPEVDTELGIMHGLSVETVEQALFQNPDAKALVVINPTYFGIAADLRRIVEIAHRYDVPVLVDEAHGIHTAFHEDLPVSAMQAGADMAATSVHKLGGSMTQSSVLNVRRGLVDPRHVQVVLSMLTTTSTSYLLLASLDAARKELALYGRERMEKAIALANEARRLVNQIPGLYCPGREILRSSATYALDPTKLIISVKDLGLRGYDVEVMLREEFNIEVELSDLYNVLCVISWGDEREDILRLVDALAHISAAYRDRIGKRPVQVKVPSMPELRMSPRDAFYAKTEVVPFHESVGRTIAEMIMVYPPGIPILLPGEVVSRDNLDYIEENLRAGLPVQGPDDPEIRTIKVVRA</sequence>
<evidence type="ECO:0000256" key="3">
    <source>
        <dbReference type="ARBA" id="ARBA00022793"/>
    </source>
</evidence>
<dbReference type="InterPro" id="IPR008286">
    <property type="entry name" value="Prn/Lys/Arg_de-COase_C"/>
</dbReference>
<dbReference type="SUPFAM" id="SSF55904">
    <property type="entry name" value="Ornithine decarboxylase C-terminal domain"/>
    <property type="match status" value="1"/>
</dbReference>
<evidence type="ECO:0000256" key="5">
    <source>
        <dbReference type="ARBA" id="ARBA00023239"/>
    </source>
</evidence>
<dbReference type="PANTHER" id="PTHR43277:SF4">
    <property type="entry name" value="ARGININE DECARBOXYLASE"/>
    <property type="match status" value="1"/>
</dbReference>
<dbReference type="SUPFAM" id="SSF53383">
    <property type="entry name" value="PLP-dependent transferases"/>
    <property type="match status" value="1"/>
</dbReference>
<comment type="cofactor">
    <cofactor evidence="1">
        <name>pyridoxal 5'-phosphate</name>
        <dbReference type="ChEBI" id="CHEBI:597326"/>
    </cofactor>
</comment>
<dbReference type="Gene3D" id="3.40.640.10">
    <property type="entry name" value="Type I PLP-dependent aspartate aminotransferase-like (Major domain)"/>
    <property type="match status" value="1"/>
</dbReference>
<evidence type="ECO:0000259" key="6">
    <source>
        <dbReference type="PROSITE" id="PS00703"/>
    </source>
</evidence>
<keyword evidence="4" id="KW-0663">Pyridoxal phosphate</keyword>
<proteinExistence type="inferred from homology"/>
<evidence type="ECO:0000256" key="4">
    <source>
        <dbReference type="ARBA" id="ARBA00022898"/>
    </source>
</evidence>
<keyword evidence="8" id="KW-1185">Reference proteome</keyword>
<dbReference type="GO" id="GO:0016831">
    <property type="term" value="F:carboxy-lyase activity"/>
    <property type="evidence" value="ECO:0007669"/>
    <property type="project" value="UniProtKB-KW"/>
</dbReference>
<dbReference type="Gene3D" id="3.90.100.10">
    <property type="entry name" value="Orn/Lys/Arg decarboxylase, C-terminal domain"/>
    <property type="match status" value="1"/>
</dbReference>
<dbReference type="AlphaFoldDB" id="A0A1I7FRN5"/>
<dbReference type="InterPro" id="IPR015421">
    <property type="entry name" value="PyrdxlP-dep_Trfase_major"/>
</dbReference>
<keyword evidence="5" id="KW-0456">Lyase</keyword>
<dbReference type="STRING" id="392015.SAMN05421543_101413"/>
<protein>
    <submittedName>
        <fullName evidence="7">Lysine decarboxylase</fullName>
    </submittedName>
</protein>
<name>A0A1I7FRN5_9BACL</name>
<evidence type="ECO:0000256" key="1">
    <source>
        <dbReference type="ARBA" id="ARBA00001933"/>
    </source>
</evidence>
<dbReference type="Proteomes" id="UP000183508">
    <property type="component" value="Unassembled WGS sequence"/>
</dbReference>
<dbReference type="InterPro" id="IPR052357">
    <property type="entry name" value="Orn_Lys_Arg_decarboxylase-I"/>
</dbReference>
<evidence type="ECO:0000313" key="7">
    <source>
        <dbReference type="EMBL" id="SFU38808.1"/>
    </source>
</evidence>
<dbReference type="Pfam" id="PF01276">
    <property type="entry name" value="OKR_DC_1"/>
    <property type="match status" value="1"/>
</dbReference>
<organism evidence="7 8">
    <name type="scientific">Alicyclobacillus macrosporangiidus</name>
    <dbReference type="NCBI Taxonomy" id="392015"/>
    <lineage>
        <taxon>Bacteria</taxon>
        <taxon>Bacillati</taxon>
        <taxon>Bacillota</taxon>
        <taxon>Bacilli</taxon>
        <taxon>Bacillales</taxon>
        <taxon>Alicyclobacillaceae</taxon>
        <taxon>Alicyclobacillus</taxon>
    </lineage>
</organism>
<evidence type="ECO:0000256" key="2">
    <source>
        <dbReference type="ARBA" id="ARBA00010671"/>
    </source>
</evidence>
<evidence type="ECO:0000313" key="8">
    <source>
        <dbReference type="Proteomes" id="UP000183508"/>
    </source>
</evidence>
<reference evidence="8" key="1">
    <citation type="submission" date="2016-10" db="EMBL/GenBank/DDBJ databases">
        <authorList>
            <person name="Varghese N."/>
        </authorList>
    </citation>
    <scope>NUCLEOTIDE SEQUENCE [LARGE SCALE GENOMIC DNA]</scope>
    <source>
        <strain evidence="8">DSM 17980</strain>
    </source>
</reference>
<dbReference type="PROSITE" id="PS00703">
    <property type="entry name" value="OKR_DC_1"/>
    <property type="match status" value="1"/>
</dbReference>
<gene>
    <name evidence="7" type="ORF">SAMN05421543_101413</name>
</gene>
<dbReference type="eggNOG" id="COG1982">
    <property type="taxonomic scope" value="Bacteria"/>
</dbReference>
<dbReference type="Pfam" id="PF03711">
    <property type="entry name" value="OKR_DC_1_C"/>
    <property type="match status" value="1"/>
</dbReference>
<accession>A0A1I7FRN5</accession>
<dbReference type="InterPro" id="IPR000310">
    <property type="entry name" value="Orn/Lys/Arg_deCO2ase_major_dom"/>
</dbReference>
<keyword evidence="3" id="KW-0210">Decarboxylase</keyword>
<feature type="domain" description="Orn/Lys/Arg decarboxylases family 1 pyridoxal-P attachment site" evidence="6">
    <location>
        <begin position="235"/>
        <end position="249"/>
    </location>
</feature>
<dbReference type="InterPro" id="IPR015424">
    <property type="entry name" value="PyrdxlP-dep_Trfase"/>
</dbReference>
<dbReference type="PANTHER" id="PTHR43277">
    <property type="entry name" value="ARGININE DECARBOXYLASE"/>
    <property type="match status" value="1"/>
</dbReference>
<dbReference type="CDD" id="cd00615">
    <property type="entry name" value="Orn_deC_like"/>
    <property type="match status" value="1"/>
</dbReference>
<dbReference type="InterPro" id="IPR036633">
    <property type="entry name" value="Prn/Lys/Arg_de-COase_C_sf"/>
</dbReference>
<comment type="similarity">
    <text evidence="2">Belongs to the Orn/Lys/Arg decarboxylase class-I family.</text>
</comment>